<dbReference type="RefSeq" id="WP_379479840.1">
    <property type="nucleotide sequence ID" value="NZ_JBHLTL010000001.1"/>
</dbReference>
<sequence>MSPGDFLSLLAVVVGSVSIVGILTGAYKSKMRVRERELELQILRAGQAPATPTVDDRTEQRLRVLERIATDKGPNLAAEIEQLRDERLKEVI</sequence>
<evidence type="ECO:0000313" key="3">
    <source>
        <dbReference type="Proteomes" id="UP001589943"/>
    </source>
</evidence>
<name>A0ABV6PES9_9SPHN</name>
<evidence type="ECO:0000256" key="1">
    <source>
        <dbReference type="SAM" id="Phobius"/>
    </source>
</evidence>
<dbReference type="Proteomes" id="UP001589943">
    <property type="component" value="Unassembled WGS sequence"/>
</dbReference>
<feature type="transmembrane region" description="Helical" evidence="1">
    <location>
        <begin position="6"/>
        <end position="27"/>
    </location>
</feature>
<proteinExistence type="predicted"/>
<keyword evidence="1" id="KW-1133">Transmembrane helix</keyword>
<protein>
    <submittedName>
        <fullName evidence="2">Uncharacterized protein</fullName>
    </submittedName>
</protein>
<comment type="caution">
    <text evidence="2">The sequence shown here is derived from an EMBL/GenBank/DDBJ whole genome shotgun (WGS) entry which is preliminary data.</text>
</comment>
<organism evidence="2 3">
    <name type="scientific">Novosphingobium aquiterrae</name>
    <dbReference type="NCBI Taxonomy" id="624388"/>
    <lineage>
        <taxon>Bacteria</taxon>
        <taxon>Pseudomonadati</taxon>
        <taxon>Pseudomonadota</taxon>
        <taxon>Alphaproteobacteria</taxon>
        <taxon>Sphingomonadales</taxon>
        <taxon>Sphingomonadaceae</taxon>
        <taxon>Novosphingobium</taxon>
    </lineage>
</organism>
<evidence type="ECO:0000313" key="2">
    <source>
        <dbReference type="EMBL" id="MFC0588334.1"/>
    </source>
</evidence>
<accession>A0ABV6PES9</accession>
<keyword evidence="1" id="KW-0472">Membrane</keyword>
<keyword evidence="3" id="KW-1185">Reference proteome</keyword>
<keyword evidence="1" id="KW-0812">Transmembrane</keyword>
<reference evidence="2 3" key="1">
    <citation type="submission" date="2024-09" db="EMBL/GenBank/DDBJ databases">
        <authorList>
            <person name="Sun Q."/>
            <person name="Mori K."/>
        </authorList>
    </citation>
    <scope>NUCLEOTIDE SEQUENCE [LARGE SCALE GENOMIC DNA]</scope>
    <source>
        <strain evidence="2 3">NCAIM B.02537</strain>
    </source>
</reference>
<dbReference type="EMBL" id="JBHLTL010000001">
    <property type="protein sequence ID" value="MFC0588334.1"/>
    <property type="molecule type" value="Genomic_DNA"/>
</dbReference>
<gene>
    <name evidence="2" type="ORF">ACFFF7_02800</name>
</gene>